<dbReference type="InterPro" id="IPR014877">
    <property type="entry name" value="XPO1_C_dom"/>
</dbReference>
<dbReference type="GO" id="GO:0000055">
    <property type="term" value="P:ribosomal large subunit export from nucleus"/>
    <property type="evidence" value="ECO:0007669"/>
    <property type="project" value="TreeGrafter"/>
</dbReference>
<comment type="subcellular location">
    <subcellularLocation>
        <location evidence="1">Nucleus</location>
    </subcellularLocation>
</comment>
<dbReference type="SMART" id="SM01102">
    <property type="entry name" value="CRM1_C"/>
    <property type="match status" value="1"/>
</dbReference>
<keyword evidence="5" id="KW-0539">Nucleus</keyword>
<dbReference type="InterPro" id="IPR011989">
    <property type="entry name" value="ARM-like"/>
</dbReference>
<comment type="caution">
    <text evidence="7">The sequence shown here is derived from an EMBL/GenBank/DDBJ whole genome shotgun (WGS) entry which is preliminary data.</text>
</comment>
<dbReference type="SUPFAM" id="SSF48371">
    <property type="entry name" value="ARM repeat"/>
    <property type="match status" value="1"/>
</dbReference>
<dbReference type="Gene3D" id="1.25.10.10">
    <property type="entry name" value="Leucine-rich Repeat Variant"/>
    <property type="match status" value="1"/>
</dbReference>
<organism evidence="7 8">
    <name type="scientific">Pichia californica</name>
    <dbReference type="NCBI Taxonomy" id="460514"/>
    <lineage>
        <taxon>Eukaryota</taxon>
        <taxon>Fungi</taxon>
        <taxon>Dikarya</taxon>
        <taxon>Ascomycota</taxon>
        <taxon>Saccharomycotina</taxon>
        <taxon>Pichiomycetes</taxon>
        <taxon>Pichiales</taxon>
        <taxon>Pichiaceae</taxon>
        <taxon>Pichia</taxon>
    </lineage>
</organism>
<dbReference type="EMBL" id="PUHW01000062">
    <property type="protein sequence ID" value="KAG0689769.1"/>
    <property type="molecule type" value="Genomic_DNA"/>
</dbReference>
<dbReference type="CDD" id="cd01856">
    <property type="entry name" value="YlqF"/>
    <property type="match status" value="1"/>
</dbReference>
<dbReference type="InterPro" id="IPR027417">
    <property type="entry name" value="P-loop_NTPase"/>
</dbReference>
<dbReference type="Pfam" id="PF03810">
    <property type="entry name" value="IBN_N"/>
    <property type="match status" value="1"/>
</dbReference>
<comment type="similarity">
    <text evidence="2">Belongs to the exportin family.</text>
</comment>
<dbReference type="Pfam" id="PF18777">
    <property type="entry name" value="CRM1_repeat"/>
    <property type="match status" value="1"/>
</dbReference>
<dbReference type="Pfam" id="PF01926">
    <property type="entry name" value="MMR_HSR1"/>
    <property type="match status" value="1"/>
</dbReference>
<dbReference type="InterPro" id="IPR013598">
    <property type="entry name" value="Exportin-1/Importin-b-like"/>
</dbReference>
<dbReference type="FunFam" id="1.25.10.10:FF:000490">
    <property type="entry name" value="CRM1p Major karyopherin"/>
    <property type="match status" value="1"/>
</dbReference>
<dbReference type="InterPro" id="IPR040485">
    <property type="entry name" value="XPO1_repeat_3"/>
</dbReference>
<evidence type="ECO:0000256" key="4">
    <source>
        <dbReference type="ARBA" id="ARBA00022927"/>
    </source>
</evidence>
<evidence type="ECO:0000256" key="1">
    <source>
        <dbReference type="ARBA" id="ARBA00004123"/>
    </source>
</evidence>
<dbReference type="Pfam" id="PF08767">
    <property type="entry name" value="CRM1_C"/>
    <property type="match status" value="1"/>
</dbReference>
<keyword evidence="4" id="KW-0653">Protein transport</keyword>
<sequence length="1421" mass="162608">MSIVQKEIKNVIPLASQVKNLFRPRTEFPDYRVVLAQLKGHQTKALYKMSQLAPQINIILELRDARSPLSSSNVLIDKVFRNKDKVIVYTKKDMSSISTKLLDKWHNSRNEKWLTLDCRKDRDVENVLKALKMKHKSMIPPPPLGLRLMVVGMPNVGKSTLVNGLRKRGLEYNDDFVFKKVARTGNHAGVTRNTSEIIRISSKPEILLYDTPGVLLPQVDNIKTMLSLYLIGTVSATEGIDPVIAADYLLYMMNLNDKTGKGYKKYVKSPTNDIYELLDGVGRISGNRHKSKMDGKMKTNYVGCAIELIKEFQHGKLGKWCLDEAVVKQLSSEEFSERAEVEKKRVDEMKTKLSWDEDESESNTVVETFYRGKGEDQKQAQVILTKFQDHPDAWTRADKILQFARDTETKYIGLSILNNLIKTKWKALPDDQRLGIRNFVASMIISMCDNDEQFQSQRALINKCDLTLVQIVKQDWPQNWPNFIPEIIQSSKAGFNVCENNMIILKLLSEEIIDFSADQMTQAKARNLKTTMGNEFQQIFQLCFEVLDKANKNSLILATLNCLLKYIHWIPIGYNFETELLPLLTTKFLPVESFRSITIKCLTEVSQLIAPQYDARFVTMFGLAMESILKIIPLELDLKKTYKYASSSDQEFMQDLAMFLVTFLSNHLTPLEQNLQLRDLLLAAHKYLINLSRIEERELFKTCLDYWTKMVSGLYLEIQNLPLQNASALMQLQYSARGGAPNPELLKNKNLRKDIYNEILSRLRVVMIENMVRPEEVLIVENDEGEIVREFVKESDTIQLYKSMREVLVYLTHLDVNDTESIMSAKLASQIDGSEWSWHNINTLCWAIGSISGSMDEEREKRFLVVVIKDLLALTEMKRGKDNKAVVASNIMYIVGQYPRFLRAHWKFLKTVINKLFEFMHETHEGVQDMACDTFIKIAQKCKRHFVIQQSGESKPFIEEIIENIQETTSELQPQQVHTFYEACSTVISAQNSTPVREKLLSDLMKLPNLAWSTVVQQAGEDPQLLSNPEIVKIIANIIKTNVSVCTPLGPNFYPQLGLIYVDMLSLYKAVSSLISSAVQSDGLIATKTPKVRGWRTIKKEILILLETYISKADNGHEIVRDLVPNLLASVLEDYKTNVPDARDAEVLNCLSTLVEKVGPMIPNEIVLILGNVFECTLNMINKDFTEYPEHRVEFYKLLREIDLKGFNALLQFPPESFQSFIDAILWAFKHNNRDVENSGLTLCYELLLNIEKLGPQNQFAIGFYRHYYFPIISDVFFVLTDSDHKAGFKLQTKLLAKMLELVVNNKITEAIYPADAAPPNTPNSLFLKEYLGNMLMNAFKQLQKEQVSNFLQVLFNGFDNETKFAGILRDFLVQIKEYGGDPTDYLFADDKEAELLEKQKLDKEKASRVGGLLKPSEMED</sequence>
<dbReference type="InterPro" id="IPR016024">
    <property type="entry name" value="ARM-type_fold"/>
</dbReference>
<feature type="domain" description="Importin N-terminal" evidence="6">
    <location>
        <begin position="380"/>
        <end position="446"/>
    </location>
</feature>
<evidence type="ECO:0000256" key="5">
    <source>
        <dbReference type="ARBA" id="ARBA00023242"/>
    </source>
</evidence>
<dbReference type="GO" id="GO:0005634">
    <property type="term" value="C:nucleus"/>
    <property type="evidence" value="ECO:0007669"/>
    <property type="project" value="UniProtKB-SubCell"/>
</dbReference>
<proteinExistence type="inferred from homology"/>
<evidence type="ECO:0000313" key="8">
    <source>
        <dbReference type="Proteomes" id="UP000697127"/>
    </source>
</evidence>
<dbReference type="SMART" id="SM00913">
    <property type="entry name" value="IBN_N"/>
    <property type="match status" value="1"/>
</dbReference>
<dbReference type="GO" id="GO:0005737">
    <property type="term" value="C:cytoplasm"/>
    <property type="evidence" value="ECO:0007669"/>
    <property type="project" value="TreeGrafter"/>
</dbReference>
<name>A0A9P6WMA7_9ASCO</name>
<evidence type="ECO:0000313" key="7">
    <source>
        <dbReference type="EMBL" id="KAG0689769.1"/>
    </source>
</evidence>
<dbReference type="PANTHER" id="PTHR11223:SF2">
    <property type="entry name" value="EXPORTIN-1"/>
    <property type="match status" value="1"/>
</dbReference>
<evidence type="ECO:0000259" key="6">
    <source>
        <dbReference type="PROSITE" id="PS50166"/>
    </source>
</evidence>
<dbReference type="PANTHER" id="PTHR11223">
    <property type="entry name" value="EXPORTIN 1/5"/>
    <property type="match status" value="1"/>
</dbReference>
<keyword evidence="3" id="KW-0813">Transport</keyword>
<dbReference type="GO" id="GO:0005525">
    <property type="term" value="F:GTP binding"/>
    <property type="evidence" value="ECO:0007669"/>
    <property type="project" value="InterPro"/>
</dbReference>
<dbReference type="InterPro" id="IPR041235">
    <property type="entry name" value="Exp1_repeat_2"/>
</dbReference>
<evidence type="ECO:0000256" key="3">
    <source>
        <dbReference type="ARBA" id="ARBA00022448"/>
    </source>
</evidence>
<dbReference type="GO" id="GO:0031267">
    <property type="term" value="F:small GTPase binding"/>
    <property type="evidence" value="ECO:0007669"/>
    <property type="project" value="InterPro"/>
</dbReference>
<dbReference type="OrthoDB" id="27218at2759"/>
<dbReference type="GO" id="GO:0006611">
    <property type="term" value="P:protein export from nucleus"/>
    <property type="evidence" value="ECO:0007669"/>
    <property type="project" value="InterPro"/>
</dbReference>
<dbReference type="GO" id="GO:0051170">
    <property type="term" value="P:import into nucleus"/>
    <property type="evidence" value="ECO:0007669"/>
    <property type="project" value="UniProtKB-ARBA"/>
</dbReference>
<dbReference type="Gene3D" id="3.40.50.300">
    <property type="entry name" value="P-loop containing nucleotide triphosphate hydrolases"/>
    <property type="match status" value="1"/>
</dbReference>
<dbReference type="InterPro" id="IPR006073">
    <property type="entry name" value="GTP-bd"/>
</dbReference>
<dbReference type="Pfam" id="PF18784">
    <property type="entry name" value="CRM1_repeat_2"/>
    <property type="match status" value="1"/>
</dbReference>
<keyword evidence="8" id="KW-1185">Reference proteome</keyword>
<dbReference type="SUPFAM" id="SSF52540">
    <property type="entry name" value="P-loop containing nucleoside triphosphate hydrolases"/>
    <property type="match status" value="1"/>
</dbReference>
<evidence type="ECO:0000256" key="2">
    <source>
        <dbReference type="ARBA" id="ARBA00009466"/>
    </source>
</evidence>
<protein>
    <submittedName>
        <fullName evidence="7">Karyopherin transporter</fullName>
    </submittedName>
</protein>
<reference evidence="7" key="1">
    <citation type="submission" date="2020-11" db="EMBL/GenBank/DDBJ databases">
        <title>Kefir isolates.</title>
        <authorList>
            <person name="Marcisauskas S."/>
            <person name="Kim Y."/>
            <person name="Blasche S."/>
        </authorList>
    </citation>
    <scope>NUCLEOTIDE SEQUENCE</scope>
    <source>
        <strain evidence="7">Olga-1</strain>
    </source>
</reference>
<dbReference type="InterPro" id="IPR041123">
    <property type="entry name" value="CRM1_repeat"/>
</dbReference>
<dbReference type="Pfam" id="PF18787">
    <property type="entry name" value="CRM1_repeat_3"/>
    <property type="match status" value="1"/>
</dbReference>
<dbReference type="GO" id="GO:0005049">
    <property type="term" value="F:nuclear export signal receptor activity"/>
    <property type="evidence" value="ECO:0007669"/>
    <property type="project" value="InterPro"/>
</dbReference>
<dbReference type="PROSITE" id="PS50166">
    <property type="entry name" value="IMPORTIN_B_NT"/>
    <property type="match status" value="1"/>
</dbReference>
<dbReference type="Proteomes" id="UP000697127">
    <property type="component" value="Unassembled WGS sequence"/>
</dbReference>
<gene>
    <name evidence="7" type="primary">CRM1</name>
    <name evidence="7" type="ORF">C6P40_004524</name>
</gene>
<dbReference type="Pfam" id="PF08389">
    <property type="entry name" value="Xpo1"/>
    <property type="match status" value="1"/>
</dbReference>
<accession>A0A9P6WMA7</accession>
<dbReference type="InterPro" id="IPR045065">
    <property type="entry name" value="XPO1/5"/>
</dbReference>
<dbReference type="GO" id="GO:0000056">
    <property type="term" value="P:ribosomal small subunit export from nucleus"/>
    <property type="evidence" value="ECO:0007669"/>
    <property type="project" value="TreeGrafter"/>
</dbReference>
<dbReference type="InterPro" id="IPR001494">
    <property type="entry name" value="Importin-beta_N"/>
</dbReference>